<name>A0A820B9N6_9BILA</name>
<feature type="compositionally biased region" description="Low complexity" evidence="1">
    <location>
        <begin position="8"/>
        <end position="24"/>
    </location>
</feature>
<evidence type="ECO:0000313" key="3">
    <source>
        <dbReference type="Proteomes" id="UP000663836"/>
    </source>
</evidence>
<feature type="non-terminal residue" evidence="2">
    <location>
        <position position="83"/>
    </location>
</feature>
<protein>
    <submittedName>
        <fullName evidence="2">Uncharacterized protein</fullName>
    </submittedName>
</protein>
<comment type="caution">
    <text evidence="2">The sequence shown here is derived from an EMBL/GenBank/DDBJ whole genome shotgun (WGS) entry which is preliminary data.</text>
</comment>
<accession>A0A820B9N6</accession>
<sequence>MLLSTIEGSTPAPTSLTTLTGSTTQPVSGTTPKECEEMQAVDENVSRKITTSPNPLPKGENIKFLPTSQGVSFDENDRTPTIT</sequence>
<reference evidence="2" key="1">
    <citation type="submission" date="2021-02" db="EMBL/GenBank/DDBJ databases">
        <authorList>
            <person name="Nowell W R."/>
        </authorList>
    </citation>
    <scope>NUCLEOTIDE SEQUENCE</scope>
</reference>
<evidence type="ECO:0000313" key="2">
    <source>
        <dbReference type="EMBL" id="CAF4195609.1"/>
    </source>
</evidence>
<feature type="region of interest" description="Disordered" evidence="1">
    <location>
        <begin position="48"/>
        <end position="83"/>
    </location>
</feature>
<dbReference type="AlphaFoldDB" id="A0A820B9N6"/>
<dbReference type="Proteomes" id="UP000663836">
    <property type="component" value="Unassembled WGS sequence"/>
</dbReference>
<gene>
    <name evidence="2" type="ORF">JBS370_LOCUS36255</name>
</gene>
<evidence type="ECO:0000256" key="1">
    <source>
        <dbReference type="SAM" id="MobiDB-lite"/>
    </source>
</evidence>
<proteinExistence type="predicted"/>
<organism evidence="2 3">
    <name type="scientific">Rotaria sordida</name>
    <dbReference type="NCBI Taxonomy" id="392033"/>
    <lineage>
        <taxon>Eukaryota</taxon>
        <taxon>Metazoa</taxon>
        <taxon>Spiralia</taxon>
        <taxon>Gnathifera</taxon>
        <taxon>Rotifera</taxon>
        <taxon>Eurotatoria</taxon>
        <taxon>Bdelloidea</taxon>
        <taxon>Philodinida</taxon>
        <taxon>Philodinidae</taxon>
        <taxon>Rotaria</taxon>
    </lineage>
</organism>
<dbReference type="EMBL" id="CAJOBD010013976">
    <property type="protein sequence ID" value="CAF4195609.1"/>
    <property type="molecule type" value="Genomic_DNA"/>
</dbReference>
<feature type="region of interest" description="Disordered" evidence="1">
    <location>
        <begin position="1"/>
        <end position="33"/>
    </location>
</feature>